<dbReference type="PANTHER" id="PTHR43333:SF1">
    <property type="entry name" value="D-ISOMER SPECIFIC 2-HYDROXYACID DEHYDROGENASE NAD-BINDING DOMAIN-CONTAINING PROTEIN"/>
    <property type="match status" value="1"/>
</dbReference>
<comment type="caution">
    <text evidence="6">The sequence shown here is derived from an EMBL/GenBank/DDBJ whole genome shotgun (WGS) entry which is preliminary data.</text>
</comment>
<dbReference type="GO" id="GO:0016616">
    <property type="term" value="F:oxidoreductase activity, acting on the CH-OH group of donors, NAD or NADP as acceptor"/>
    <property type="evidence" value="ECO:0007669"/>
    <property type="project" value="InterPro"/>
</dbReference>
<dbReference type="InterPro" id="IPR006140">
    <property type="entry name" value="D-isomer_DH_NAD-bd"/>
</dbReference>
<dbReference type="Pfam" id="PF00389">
    <property type="entry name" value="2-Hacid_dh"/>
    <property type="match status" value="1"/>
</dbReference>
<keyword evidence="1 3" id="KW-0560">Oxidoreductase</keyword>
<gene>
    <name evidence="6" type="ORF">FOZ76_16690</name>
</gene>
<accession>A0A556AJE7</accession>
<evidence type="ECO:0000256" key="2">
    <source>
        <dbReference type="ARBA" id="ARBA00023027"/>
    </source>
</evidence>
<dbReference type="CDD" id="cd05300">
    <property type="entry name" value="2-Hacid_dh_1"/>
    <property type="match status" value="1"/>
</dbReference>
<protein>
    <submittedName>
        <fullName evidence="6">D-2-hydroxyacid dehydrogenase</fullName>
    </submittedName>
</protein>
<dbReference type="Proteomes" id="UP000318405">
    <property type="component" value="Unassembled WGS sequence"/>
</dbReference>
<dbReference type="EMBL" id="VLTJ01000029">
    <property type="protein sequence ID" value="TSH93022.1"/>
    <property type="molecule type" value="Genomic_DNA"/>
</dbReference>
<dbReference type="RefSeq" id="WP_143949388.1">
    <property type="nucleotide sequence ID" value="NZ_BAABMB010000001.1"/>
</dbReference>
<dbReference type="SUPFAM" id="SSF51735">
    <property type="entry name" value="NAD(P)-binding Rossmann-fold domains"/>
    <property type="match status" value="1"/>
</dbReference>
<evidence type="ECO:0000256" key="1">
    <source>
        <dbReference type="ARBA" id="ARBA00023002"/>
    </source>
</evidence>
<feature type="domain" description="D-isomer specific 2-hydroxyacid dehydrogenase NAD-binding" evidence="5">
    <location>
        <begin position="120"/>
        <end position="296"/>
    </location>
</feature>
<keyword evidence="7" id="KW-1185">Reference proteome</keyword>
<organism evidence="6 7">
    <name type="scientific">Verticiella sediminum</name>
    <dbReference type="NCBI Taxonomy" id="1247510"/>
    <lineage>
        <taxon>Bacteria</taxon>
        <taxon>Pseudomonadati</taxon>
        <taxon>Pseudomonadota</taxon>
        <taxon>Betaproteobacteria</taxon>
        <taxon>Burkholderiales</taxon>
        <taxon>Alcaligenaceae</taxon>
        <taxon>Verticiella</taxon>
    </lineage>
</organism>
<dbReference type="Pfam" id="PF02826">
    <property type="entry name" value="2-Hacid_dh_C"/>
    <property type="match status" value="1"/>
</dbReference>
<dbReference type="InterPro" id="IPR006139">
    <property type="entry name" value="D-isomer_2_OHA_DH_cat_dom"/>
</dbReference>
<evidence type="ECO:0000313" key="7">
    <source>
        <dbReference type="Proteomes" id="UP000318405"/>
    </source>
</evidence>
<feature type="domain" description="D-isomer specific 2-hydroxyacid dehydrogenase catalytic" evidence="4">
    <location>
        <begin position="72"/>
        <end position="326"/>
    </location>
</feature>
<dbReference type="SUPFAM" id="SSF52283">
    <property type="entry name" value="Formate/glycerate dehydrogenase catalytic domain-like"/>
    <property type="match status" value="1"/>
</dbReference>
<evidence type="ECO:0000256" key="3">
    <source>
        <dbReference type="RuleBase" id="RU003719"/>
    </source>
</evidence>
<dbReference type="GO" id="GO:0051287">
    <property type="term" value="F:NAD binding"/>
    <property type="evidence" value="ECO:0007669"/>
    <property type="project" value="InterPro"/>
</dbReference>
<name>A0A556AJE7_9BURK</name>
<evidence type="ECO:0000259" key="5">
    <source>
        <dbReference type="Pfam" id="PF02826"/>
    </source>
</evidence>
<sequence length="331" mass="35988">MPDVLLSPSFISRHGDDALAAAPREYALNLLPFDDAHPPAGLHGVQAAFMSLDMLPSVRGNADYLQAFFGALQRAPNLRWLHVGIAGTDMPALLELARRGVTITSSSGANADAVAQQAIAGMLALARRVPDWVLAQKEHRWQPYRRDQVPADVNGSTAVIVGLGEIGRRIARICRAMDMRVIGVRRHASPDENCDEVVAPERLHEIAPDTQWLFLACPLTTQTRNLAGAELLARLPAECRIVNVGRGGVLDEEALLAALRERRLAGAYLDVFDAEPLPVDSPLWDAPELLISPHVGGASRGFAGRGADLFIDNLRRYTRGEALRNLARFEA</sequence>
<evidence type="ECO:0000313" key="6">
    <source>
        <dbReference type="EMBL" id="TSH93022.1"/>
    </source>
</evidence>
<dbReference type="AlphaFoldDB" id="A0A556AJE7"/>
<dbReference type="Gene3D" id="3.40.50.720">
    <property type="entry name" value="NAD(P)-binding Rossmann-like Domain"/>
    <property type="match status" value="2"/>
</dbReference>
<dbReference type="OrthoDB" id="9805416at2"/>
<dbReference type="InterPro" id="IPR036291">
    <property type="entry name" value="NAD(P)-bd_dom_sf"/>
</dbReference>
<reference evidence="6 7" key="1">
    <citation type="submission" date="2019-07" db="EMBL/GenBank/DDBJ databases">
        <title>Qingshengfaniella alkalisoli gen. nov., sp. nov., isolated from saline soil.</title>
        <authorList>
            <person name="Xu L."/>
            <person name="Huang X.-X."/>
            <person name="Sun J.-Q."/>
        </authorList>
    </citation>
    <scope>NUCLEOTIDE SEQUENCE [LARGE SCALE GENOMIC DNA]</scope>
    <source>
        <strain evidence="6 7">DSM 27279</strain>
    </source>
</reference>
<evidence type="ECO:0000259" key="4">
    <source>
        <dbReference type="Pfam" id="PF00389"/>
    </source>
</evidence>
<proteinExistence type="inferred from homology"/>
<dbReference type="PANTHER" id="PTHR43333">
    <property type="entry name" value="2-HACID_DH_C DOMAIN-CONTAINING PROTEIN"/>
    <property type="match status" value="1"/>
</dbReference>
<comment type="similarity">
    <text evidence="3">Belongs to the D-isomer specific 2-hydroxyacid dehydrogenase family.</text>
</comment>
<keyword evidence="2" id="KW-0520">NAD</keyword>